<evidence type="ECO:0000313" key="3">
    <source>
        <dbReference type="Proteomes" id="UP000550609"/>
    </source>
</evidence>
<evidence type="ECO:0008006" key="4">
    <source>
        <dbReference type="Google" id="ProtNLM"/>
    </source>
</evidence>
<dbReference type="AlphaFoldDB" id="A0A7W3YUD0"/>
<dbReference type="Proteomes" id="UP000550609">
    <property type="component" value="Unassembled WGS sequence"/>
</dbReference>
<name>A0A7W3YUD0_9GAMM</name>
<feature type="chain" id="PRO_5031568307" description="Lipoprotein" evidence="1">
    <location>
        <begin position="27"/>
        <end position="150"/>
    </location>
</feature>
<accession>A0A7W3YUD0</accession>
<sequence>MGRNAMRRSSGLARLLALAVASAGLAGCAMSERGPDSNGFVQQVRSVLGEQTQREVPVSQLVDARWEQLCMHRDGSLTLNLIELDQRHVLRVPFGQLTVSDSMSPDSLDGQCLQRDEMVRLRRHGNGMDAPIVFERASVVNPAVTALAQQ</sequence>
<comment type="caution">
    <text evidence="2">The sequence shown here is derived from an EMBL/GenBank/DDBJ whole genome shotgun (WGS) entry which is preliminary data.</text>
</comment>
<keyword evidence="1" id="KW-0732">Signal</keyword>
<gene>
    <name evidence="2" type="ORF">H4O09_01355</name>
</gene>
<dbReference type="EMBL" id="JACIUV010000001">
    <property type="protein sequence ID" value="MBB1115713.1"/>
    <property type="molecule type" value="Genomic_DNA"/>
</dbReference>
<feature type="signal peptide" evidence="1">
    <location>
        <begin position="1"/>
        <end position="26"/>
    </location>
</feature>
<evidence type="ECO:0000313" key="2">
    <source>
        <dbReference type="EMBL" id="MBB1115713.1"/>
    </source>
</evidence>
<organism evidence="2 3">
    <name type="scientific">Stenotrophomonas koreensis</name>
    <dbReference type="NCBI Taxonomy" id="266128"/>
    <lineage>
        <taxon>Bacteria</taxon>
        <taxon>Pseudomonadati</taxon>
        <taxon>Pseudomonadota</taxon>
        <taxon>Gammaproteobacteria</taxon>
        <taxon>Lysobacterales</taxon>
        <taxon>Lysobacteraceae</taxon>
        <taxon>Stenotrophomonas</taxon>
    </lineage>
</organism>
<dbReference type="PROSITE" id="PS51257">
    <property type="entry name" value="PROKAR_LIPOPROTEIN"/>
    <property type="match status" value="1"/>
</dbReference>
<evidence type="ECO:0000256" key="1">
    <source>
        <dbReference type="SAM" id="SignalP"/>
    </source>
</evidence>
<protein>
    <recommendedName>
        <fullName evidence="4">Lipoprotein</fullName>
    </recommendedName>
</protein>
<dbReference type="RefSeq" id="WP_182621142.1">
    <property type="nucleotide sequence ID" value="NZ_JACIUV010000001.1"/>
</dbReference>
<proteinExistence type="predicted"/>
<reference evidence="2 3" key="1">
    <citation type="submission" date="2020-08" db="EMBL/GenBank/DDBJ databases">
        <title>Stenotrophomonas sp. W1S232.</title>
        <authorList>
            <person name="Deng Y."/>
        </authorList>
    </citation>
    <scope>NUCLEOTIDE SEQUENCE [LARGE SCALE GENOMIC DNA]</scope>
    <source>
        <strain evidence="2 3">W1S232</strain>
    </source>
</reference>